<dbReference type="Gramene" id="TVU27456">
    <property type="protein sequence ID" value="TVU27456"/>
    <property type="gene ID" value="EJB05_30067"/>
</dbReference>
<name>A0A5J9UV31_9POAL</name>
<proteinExistence type="predicted"/>
<dbReference type="EMBL" id="RWGY01000013">
    <property type="protein sequence ID" value="TVU27456.1"/>
    <property type="molecule type" value="Genomic_DNA"/>
</dbReference>
<comment type="caution">
    <text evidence="1">The sequence shown here is derived from an EMBL/GenBank/DDBJ whole genome shotgun (WGS) entry which is preliminary data.</text>
</comment>
<gene>
    <name evidence="1" type="ORF">EJB05_30067</name>
</gene>
<reference evidence="1 2" key="1">
    <citation type="journal article" date="2019" name="Sci. Rep.">
        <title>A high-quality genome of Eragrostis curvula grass provides insights into Poaceae evolution and supports new strategies to enhance forage quality.</title>
        <authorList>
            <person name="Carballo J."/>
            <person name="Santos B.A.C.M."/>
            <person name="Zappacosta D."/>
            <person name="Garbus I."/>
            <person name="Selva J.P."/>
            <person name="Gallo C.A."/>
            <person name="Diaz A."/>
            <person name="Albertini E."/>
            <person name="Caccamo M."/>
            <person name="Echenique V."/>
        </authorList>
    </citation>
    <scope>NUCLEOTIDE SEQUENCE [LARGE SCALE GENOMIC DNA]</scope>
    <source>
        <strain evidence="2">cv. Victoria</strain>
        <tissue evidence="1">Leaf</tissue>
    </source>
</reference>
<evidence type="ECO:0008006" key="3">
    <source>
        <dbReference type="Google" id="ProtNLM"/>
    </source>
</evidence>
<keyword evidence="2" id="KW-1185">Reference proteome</keyword>
<accession>A0A5J9UV31</accession>
<evidence type="ECO:0000313" key="1">
    <source>
        <dbReference type="EMBL" id="TVU27456.1"/>
    </source>
</evidence>
<protein>
    <recommendedName>
        <fullName evidence="3">HAT C-terminal dimerisation domain-containing protein</fullName>
    </recommendedName>
</protein>
<sequence length="145" mass="16907">MATPETAGEEVNILKRKSDDIHTKRRNRLTTERLNSLVFIQFNSKLMSKREQIKSKKITDVLTSNETTEAQGFLFEGGDDCAMVVYRDEEDEEMDSASIPWSAIGEAVNDQFQMRQTARMRDMYVEEEFESEQEDFEEDQDVMED</sequence>
<evidence type="ECO:0000313" key="2">
    <source>
        <dbReference type="Proteomes" id="UP000324897"/>
    </source>
</evidence>
<dbReference type="AlphaFoldDB" id="A0A5J9UV31"/>
<organism evidence="1 2">
    <name type="scientific">Eragrostis curvula</name>
    <name type="common">weeping love grass</name>
    <dbReference type="NCBI Taxonomy" id="38414"/>
    <lineage>
        <taxon>Eukaryota</taxon>
        <taxon>Viridiplantae</taxon>
        <taxon>Streptophyta</taxon>
        <taxon>Embryophyta</taxon>
        <taxon>Tracheophyta</taxon>
        <taxon>Spermatophyta</taxon>
        <taxon>Magnoliopsida</taxon>
        <taxon>Liliopsida</taxon>
        <taxon>Poales</taxon>
        <taxon>Poaceae</taxon>
        <taxon>PACMAD clade</taxon>
        <taxon>Chloridoideae</taxon>
        <taxon>Eragrostideae</taxon>
        <taxon>Eragrostidinae</taxon>
        <taxon>Eragrostis</taxon>
    </lineage>
</organism>
<dbReference type="OrthoDB" id="693168at2759"/>
<dbReference type="Proteomes" id="UP000324897">
    <property type="component" value="Chromosome 2"/>
</dbReference>